<evidence type="ECO:0008006" key="7">
    <source>
        <dbReference type="Google" id="ProtNLM"/>
    </source>
</evidence>
<name>A0A1E3PDL9_WICAA</name>
<dbReference type="GeneID" id="30198600"/>
<dbReference type="Pfam" id="PF14664">
    <property type="entry name" value="RICTOR_N"/>
    <property type="match status" value="1"/>
</dbReference>
<keyword evidence="6" id="KW-1185">Reference proteome</keyword>
<organism evidence="5 6">
    <name type="scientific">Wickerhamomyces anomalus (strain ATCC 58044 / CBS 1984 / NCYC 433 / NRRL Y-366-8)</name>
    <name type="common">Yeast</name>
    <name type="synonym">Hansenula anomala</name>
    <dbReference type="NCBI Taxonomy" id="683960"/>
    <lineage>
        <taxon>Eukaryota</taxon>
        <taxon>Fungi</taxon>
        <taxon>Dikarya</taxon>
        <taxon>Ascomycota</taxon>
        <taxon>Saccharomycotina</taxon>
        <taxon>Saccharomycetes</taxon>
        <taxon>Phaffomycetales</taxon>
        <taxon>Wickerhamomycetaceae</taxon>
        <taxon>Wickerhamomyces</taxon>
    </lineage>
</organism>
<dbReference type="InterPro" id="IPR028267">
    <property type="entry name" value="Pianissimo_N"/>
</dbReference>
<dbReference type="InterPro" id="IPR029452">
    <property type="entry name" value="RICTOR_V"/>
</dbReference>
<evidence type="ECO:0000259" key="2">
    <source>
        <dbReference type="SMART" id="SM01307"/>
    </source>
</evidence>
<dbReference type="SUPFAM" id="SSF48371">
    <property type="entry name" value="ARM repeat"/>
    <property type="match status" value="2"/>
</dbReference>
<feature type="domain" description="Rapamycin-insensitive companion of mTOR N-terminal" evidence="3">
    <location>
        <begin position="47"/>
        <end position="387"/>
    </location>
</feature>
<evidence type="ECO:0000259" key="4">
    <source>
        <dbReference type="SMART" id="SM01310"/>
    </source>
</evidence>
<dbReference type="InterPro" id="IPR029453">
    <property type="entry name" value="Rictor_IV"/>
</dbReference>
<dbReference type="SMART" id="SM01308">
    <property type="entry name" value="RICTOR_N"/>
    <property type="match status" value="1"/>
</dbReference>
<dbReference type="PANTHER" id="PTHR13298:SF11">
    <property type="entry name" value="RAPAMYCIN-INSENSITIVE COMPANION OF MTOR"/>
    <property type="match status" value="1"/>
</dbReference>
<dbReference type="GO" id="GO:0038203">
    <property type="term" value="P:TORC2 signaling"/>
    <property type="evidence" value="ECO:0007669"/>
    <property type="project" value="TreeGrafter"/>
</dbReference>
<evidence type="ECO:0000259" key="3">
    <source>
        <dbReference type="SMART" id="SM01308"/>
    </source>
</evidence>
<reference evidence="5 6" key="1">
    <citation type="journal article" date="2016" name="Proc. Natl. Acad. Sci. U.S.A.">
        <title>Comparative genomics of biotechnologically important yeasts.</title>
        <authorList>
            <person name="Riley R."/>
            <person name="Haridas S."/>
            <person name="Wolfe K.H."/>
            <person name="Lopes M.R."/>
            <person name="Hittinger C.T."/>
            <person name="Goeker M."/>
            <person name="Salamov A.A."/>
            <person name="Wisecaver J.H."/>
            <person name="Long T.M."/>
            <person name="Calvey C.H."/>
            <person name="Aerts A.L."/>
            <person name="Barry K.W."/>
            <person name="Choi C."/>
            <person name="Clum A."/>
            <person name="Coughlan A.Y."/>
            <person name="Deshpande S."/>
            <person name="Douglass A.P."/>
            <person name="Hanson S.J."/>
            <person name="Klenk H.-P."/>
            <person name="LaButti K.M."/>
            <person name="Lapidus A."/>
            <person name="Lindquist E.A."/>
            <person name="Lipzen A.M."/>
            <person name="Meier-Kolthoff J.P."/>
            <person name="Ohm R.A."/>
            <person name="Otillar R.P."/>
            <person name="Pangilinan J.L."/>
            <person name="Peng Y."/>
            <person name="Rokas A."/>
            <person name="Rosa C.A."/>
            <person name="Scheuner C."/>
            <person name="Sibirny A.A."/>
            <person name="Slot J.C."/>
            <person name="Stielow J.B."/>
            <person name="Sun H."/>
            <person name="Kurtzman C.P."/>
            <person name="Blackwell M."/>
            <person name="Grigoriev I.V."/>
            <person name="Jeffries T.W."/>
        </authorList>
    </citation>
    <scope>NUCLEOTIDE SEQUENCE [LARGE SCALE GENOMIC DNA]</scope>
    <source>
        <strain evidence="6">ATCC 58044 / CBS 1984 / NCYC 433 / NRRL Y-366-8</strain>
    </source>
</reference>
<feature type="domain" description="Rapamycin-insensitive companion of mTOR middle" evidence="2">
    <location>
        <begin position="459"/>
        <end position="684"/>
    </location>
</feature>
<dbReference type="Pfam" id="PF14663">
    <property type="entry name" value="RasGEF_N_2"/>
    <property type="match status" value="1"/>
</dbReference>
<comment type="similarity">
    <text evidence="1">Belongs to the RICTOR family.</text>
</comment>
<dbReference type="RefSeq" id="XP_019042164.1">
    <property type="nucleotide sequence ID" value="XM_019181354.1"/>
</dbReference>
<dbReference type="Pfam" id="PF14666">
    <property type="entry name" value="RICTOR_M"/>
    <property type="match status" value="1"/>
</dbReference>
<proteinExistence type="inferred from homology"/>
<dbReference type="SMART" id="SM01303">
    <property type="entry name" value="RasGEF_N_2"/>
    <property type="match status" value="1"/>
</dbReference>
<dbReference type="AlphaFoldDB" id="A0A1E3PDL9"/>
<dbReference type="Proteomes" id="UP000094112">
    <property type="component" value="Unassembled WGS sequence"/>
</dbReference>
<sequence>MSYVDDDDSFGSFSDGETNDVAESPTFAVTDLLTSLGEKNQDADYLVTKGNDLVILLQQYPYIKEDLVFSAFGHRIQNLLIHSKKEVVATGYRICRYFVSDTNSIKNLMALRIDVMIVVSFAKGSGYDIEREQALKLVRRIMAVKDGVNELTLGIANAIQAIAEQIDEKMRNVCIQTMCEMSLLRPDLIRPDSLVQFIIDGPFEQSHICTIVLLAHLDSAVGRSYIRRSDILRLISPFTEFPVKGHLNNEKLQVSALVLSRLLKNFAGLNAFSINNFEPLKDLIACLSYPVNSVVSKLLDLLLDILMINPLNKKITSHNKMVLVPMKPENEFILTTQYLSMMILILMECGVIEMLLDVIKKSEDESNCTKAGFLLTEIFNLTNNLVPTEMLEKFVDAIPRLNEDYETSLSDSINAIYAIEKLSRKSNKGRANWGLQNVKTNENFIQISKNSKNKTNLNIDDTRMKQMMQESRVLTTKSFSKWNCDVLTDLFKGPFMNGKRLEEVNRTTKFLKRLLSFYRPFKHKFSGTKKTRQSQRFTRLGCVIVETLLTTNEGLRILSDGKMLPQIAECLAQVDPFSGFVAKEQIFSKERLATTLTDGYFKILGIFSSSEVGNKLLEQWKIFSIMHHISDDSFKRDDLIFLFMDEIKFGRQGHSRVLLSKFLHSQNKAIKIHATNLIPKLLHEKESNAFACEILVDQLYDADFEVCSLAIDILNKYCEESEENLMQIISLSPSIPILKLMGSSGNCLLMKFLSAPTGFTYLNNSNFINEELESWVYGNKYLSYVLQIERMLMAVEDVELESIKTRNLPSNFFGELVQTEEGFNVVLRSGAFTEFMNVIRLYSTSLLKPLKEIEIDFLKTKACLWTIGFIGSSTYGIESLDVNGCIEDVVQIANNSSNIGMRGTAFYVLGLIARTDQGIEILDDLGWNSKLNLYDKPIGITVPYDINQFFEGNESKLEISLPGSRVQIESLDKNDEVLEKLMELIGNLCNHVFLNSATKELTSLSKRYPEYFEDPDIFFQVLKYFEVYKYRYTIRKFIIELFIGNGRLLEVVARRDRRRIRERTA</sequence>
<dbReference type="STRING" id="683960.A0A1E3PDL9"/>
<evidence type="ECO:0000256" key="1">
    <source>
        <dbReference type="ARBA" id="ARBA00008878"/>
    </source>
</evidence>
<dbReference type="Pfam" id="PF14668">
    <property type="entry name" value="RICTOR_V"/>
    <property type="match status" value="1"/>
</dbReference>
<dbReference type="EMBL" id="KV454208">
    <property type="protein sequence ID" value="ODQ62957.1"/>
    <property type="molecule type" value="Genomic_DNA"/>
</dbReference>
<gene>
    <name evidence="5" type="ORF">WICANDRAFT_27296</name>
</gene>
<feature type="domain" description="Rapamycin-insensitive companion of mTOR" evidence="4">
    <location>
        <begin position="857"/>
        <end position="929"/>
    </location>
</feature>
<dbReference type="GO" id="GO:0031932">
    <property type="term" value="C:TORC2 complex"/>
    <property type="evidence" value="ECO:0007669"/>
    <property type="project" value="InterPro"/>
</dbReference>
<dbReference type="OrthoDB" id="271111at2759"/>
<dbReference type="InterPro" id="IPR029451">
    <property type="entry name" value="RICTOR_M"/>
</dbReference>
<dbReference type="SMART" id="SM01310">
    <property type="entry name" value="RICTOR_V"/>
    <property type="match status" value="1"/>
</dbReference>
<evidence type="ECO:0000313" key="6">
    <source>
        <dbReference type="Proteomes" id="UP000094112"/>
    </source>
</evidence>
<dbReference type="PANTHER" id="PTHR13298">
    <property type="entry name" value="CYTOSOLIC REGULATOR PIANISSIMO"/>
    <property type="match status" value="1"/>
</dbReference>
<protein>
    <recommendedName>
        <fullName evidence="7">REM-1 domain-containing protein</fullName>
    </recommendedName>
</protein>
<dbReference type="InterPro" id="IPR028268">
    <property type="entry name" value="Pianissimo_fam"/>
</dbReference>
<dbReference type="SMART" id="SM01307">
    <property type="entry name" value="RICTOR_M"/>
    <property type="match status" value="1"/>
</dbReference>
<evidence type="ECO:0000313" key="5">
    <source>
        <dbReference type="EMBL" id="ODQ62957.1"/>
    </source>
</evidence>
<accession>A0A1E3PDL9</accession>
<dbReference type="InterPro" id="IPR016024">
    <property type="entry name" value="ARM-type_fold"/>
</dbReference>